<organism evidence="1 2">
    <name type="scientific">Marine Group I thaumarchaeote SCGC AAA799-E16</name>
    <dbReference type="NCBI Taxonomy" id="1502292"/>
    <lineage>
        <taxon>Archaea</taxon>
        <taxon>Nitrososphaerota</taxon>
        <taxon>Marine Group I</taxon>
    </lineage>
</organism>
<reference evidence="1 2" key="1">
    <citation type="submission" date="2014-06" db="EMBL/GenBank/DDBJ databases">
        <authorList>
            <person name="Ngugi D.K."/>
            <person name="Blom J."/>
            <person name="Alam I."/>
            <person name="Rashid M."/>
            <person name="Ba Alawi W."/>
            <person name="Zhang G."/>
            <person name="Hikmawan T."/>
            <person name="Guan Y."/>
            <person name="Antunes A."/>
            <person name="Siam R."/>
            <person name="Eldorry H."/>
            <person name="Bajic V."/>
            <person name="Stingl U."/>
        </authorList>
    </citation>
    <scope>NUCLEOTIDE SEQUENCE [LARGE SCALE GENOMIC DNA]</scope>
    <source>
        <strain evidence="1">SCGC AAA799-E16</strain>
    </source>
</reference>
<name>A0A081S4B2_9ARCH</name>
<sequence length="90" mass="10488">MTQKEYPEELSLEEFDSIKWDFAKQFGLDDDRPIDQIVQQVKEFAQKTGGQIYTQVDGETERVYSRGLRFVNRTGLYEVVKLEGYAVDNS</sequence>
<protein>
    <submittedName>
        <fullName evidence="1">Uncharacterized protein</fullName>
    </submittedName>
</protein>
<accession>A0A081S4B2</accession>
<dbReference type="AlphaFoldDB" id="A0A081S4B2"/>
<proteinExistence type="predicted"/>
<keyword evidence="2" id="KW-1185">Reference proteome</keyword>
<evidence type="ECO:0000313" key="1">
    <source>
        <dbReference type="EMBL" id="KER05765.1"/>
    </source>
</evidence>
<dbReference type="Proteomes" id="UP000028027">
    <property type="component" value="Unassembled WGS sequence"/>
</dbReference>
<gene>
    <name evidence="1" type="ORF">AAA799E16_01553</name>
</gene>
<comment type="caution">
    <text evidence="1">The sequence shown here is derived from an EMBL/GenBank/DDBJ whole genome shotgun (WGS) entry which is preliminary data.</text>
</comment>
<dbReference type="EMBL" id="JNVL01000028">
    <property type="protein sequence ID" value="KER05765.1"/>
    <property type="molecule type" value="Genomic_DNA"/>
</dbReference>
<evidence type="ECO:0000313" key="2">
    <source>
        <dbReference type="Proteomes" id="UP000028027"/>
    </source>
</evidence>